<dbReference type="SUPFAM" id="SSF51905">
    <property type="entry name" value="FAD/NAD(P)-binding domain"/>
    <property type="match status" value="1"/>
</dbReference>
<organism evidence="3 4">
    <name type="scientific">Arthrobacter deserti</name>
    <dbReference type="NCBI Taxonomy" id="1742687"/>
    <lineage>
        <taxon>Bacteria</taxon>
        <taxon>Bacillati</taxon>
        <taxon>Actinomycetota</taxon>
        <taxon>Actinomycetes</taxon>
        <taxon>Micrococcales</taxon>
        <taxon>Micrococcaceae</taxon>
        <taxon>Arthrobacter</taxon>
    </lineage>
</organism>
<dbReference type="PANTHER" id="PTHR43476">
    <property type="entry name" value="3-(3-HYDROXY-PHENYL)PROPIONATE/3-HYDROXYCINNAMIC ACID HYDROXYLASE"/>
    <property type="match status" value="1"/>
</dbReference>
<evidence type="ECO:0000259" key="2">
    <source>
        <dbReference type="Pfam" id="PF01494"/>
    </source>
</evidence>
<evidence type="ECO:0000313" key="3">
    <source>
        <dbReference type="EMBL" id="NKX51719.1"/>
    </source>
</evidence>
<dbReference type="InterPro" id="IPR050631">
    <property type="entry name" value="PheA/TfdB_FAD_monoxygenase"/>
</dbReference>
<gene>
    <name evidence="3" type="ORF">HER39_14335</name>
</gene>
<reference evidence="3 4" key="1">
    <citation type="submission" date="2020-04" db="EMBL/GenBank/DDBJ databases">
        <authorList>
            <person name="Liu S."/>
        </authorList>
    </citation>
    <scope>NUCLEOTIDE SEQUENCE [LARGE SCALE GENOMIC DNA]</scope>
    <source>
        <strain evidence="3 4">CGMCC 1.15091</strain>
    </source>
</reference>
<dbReference type="Pfam" id="PF01494">
    <property type="entry name" value="FAD_binding_3"/>
    <property type="match status" value="1"/>
</dbReference>
<comment type="caution">
    <text evidence="3">The sequence shown here is derived from an EMBL/GenBank/DDBJ whole genome shotgun (WGS) entry which is preliminary data.</text>
</comment>
<accession>A0ABX1JSE6</accession>
<evidence type="ECO:0000256" key="1">
    <source>
        <dbReference type="ARBA" id="ARBA00023002"/>
    </source>
</evidence>
<sequence length="107" mass="11602">MLVIGAGPIGLTAANLLADQGIRVMLVERHAGTSDEPRAISVTDETLRVMQQVGIMDRLAPEMLMDTGARYYGRKGQLLAEVRPASPRLGQPGKSQFDQPVMETLLL</sequence>
<feature type="domain" description="FAD-binding" evidence="2">
    <location>
        <begin position="2"/>
        <end position="69"/>
    </location>
</feature>
<keyword evidence="1" id="KW-0560">Oxidoreductase</keyword>
<name>A0ABX1JSE6_9MICC</name>
<dbReference type="InterPro" id="IPR036188">
    <property type="entry name" value="FAD/NAD-bd_sf"/>
</dbReference>
<feature type="non-terminal residue" evidence="3">
    <location>
        <position position="107"/>
    </location>
</feature>
<proteinExistence type="predicted"/>
<dbReference type="Proteomes" id="UP000523795">
    <property type="component" value="Unassembled WGS sequence"/>
</dbReference>
<evidence type="ECO:0000313" key="4">
    <source>
        <dbReference type="Proteomes" id="UP000523795"/>
    </source>
</evidence>
<protein>
    <submittedName>
        <fullName evidence="3">NAD(P)-binding protein</fullName>
    </submittedName>
</protein>
<dbReference type="InterPro" id="IPR002938">
    <property type="entry name" value="FAD-bd"/>
</dbReference>
<keyword evidence="4" id="KW-1185">Reference proteome</keyword>
<dbReference type="Gene3D" id="3.50.50.60">
    <property type="entry name" value="FAD/NAD(P)-binding domain"/>
    <property type="match status" value="1"/>
</dbReference>
<dbReference type="EMBL" id="JAAZSR010000291">
    <property type="protein sequence ID" value="NKX51719.1"/>
    <property type="molecule type" value="Genomic_DNA"/>
</dbReference>
<dbReference type="PANTHER" id="PTHR43476:SF3">
    <property type="entry name" value="FAD-BINDING MONOOXYGENASE"/>
    <property type="match status" value="1"/>
</dbReference>